<proteinExistence type="predicted"/>
<name>A0A7H1B586_9ACTN</name>
<dbReference type="InterPro" id="IPR011990">
    <property type="entry name" value="TPR-like_helical_dom_sf"/>
</dbReference>
<sequence length="903" mass="97526">MSETMDLDALRHAMAENAARPEGPARGARAEALLAEAERLGVALGVIEALSHQLQMYNYSSEKDKMFVPFARLLRMWDEHPEDFDAYETHSLHWVFKWMTNGMLNQPHIPLASIEKWLGEMEHRYKVAGHSERAVRMSEFYVADHLGDEERATRAYDAWLAADRDDKADCHACELNGQGARQADLRHDERALELWGPVLAGELTCAHEPHAALASSLLPLLRLGRPEEARANHLRGLRLVRQMESMRGAFASHVEFCALTGNEARALELLAERPAYFTDSGDPQGLKNFLAVTALVMDRLVGLGLGEQRVPGPAGRDWTAAELAVHARGEALAVAARFDARNGTDVVSRRVRERMDQRPLVERLPLGVRVARPSVAVPVAPASPADAGPRDAASLVAEARRLSAATGGPVAARAWATAARAAQDEGLELTVRDRAEIADYAAIHSDDTAGGFDRAAALFEEAGDPAEARAARARGAFALARAGRLDEARAAIREPYEQVVLDGFAELDAETARPVTAVLTSRARILLMGHAGDEDIADAEACVRELLGLAERFPDVPRLASQAAAARGMLGDIAVHRGDDEGARALFEGAVEAHLAAERPWAAVDCDMRLVGLARERGDLDEGERRLRAALEHGAGVLEPHDVAQLQLQLAELLAAGGDARGASDHALEAAHWADEAGDGAGLGAWARFQLGGHLLGQDRHAEAAEILESALLDLTSDDHGDGAIVQARWWLGDCARALGEHLQSAEAWLQAAELAQHWPEQRDHAMLANLAADALDRAGRPEDADRAYVRAGELWASLGRTGAVVRCLRARAWLDSADADAERACMEAAITGCEEALPDAGDDRAALLAELGHTHRQFAQLLARRDAPDAQEHLERAAAAFDEAGDTEARDEAREALEALRG</sequence>
<dbReference type="Proteomes" id="UP000516428">
    <property type="component" value="Chromosome"/>
</dbReference>
<dbReference type="EMBL" id="CP061281">
    <property type="protein sequence ID" value="QNS03891.1"/>
    <property type="molecule type" value="Genomic_DNA"/>
</dbReference>
<evidence type="ECO:0000313" key="3">
    <source>
        <dbReference type="Proteomes" id="UP000516428"/>
    </source>
</evidence>
<dbReference type="RefSeq" id="WP_188336637.1">
    <property type="nucleotide sequence ID" value="NZ_CP061281.1"/>
</dbReference>
<accession>A0A7H1B586</accession>
<organism evidence="2 3">
    <name type="scientific">Streptomyces xanthii</name>
    <dbReference type="NCBI Taxonomy" id="2768069"/>
    <lineage>
        <taxon>Bacteria</taxon>
        <taxon>Bacillati</taxon>
        <taxon>Actinomycetota</taxon>
        <taxon>Actinomycetes</taxon>
        <taxon>Kitasatosporales</taxon>
        <taxon>Streptomycetaceae</taxon>
        <taxon>Streptomyces</taxon>
    </lineage>
</organism>
<evidence type="ECO:0000313" key="2">
    <source>
        <dbReference type="EMBL" id="QNS03891.1"/>
    </source>
</evidence>
<evidence type="ECO:0000256" key="1">
    <source>
        <dbReference type="SAM" id="MobiDB-lite"/>
    </source>
</evidence>
<dbReference type="KEGG" id="sxn:IAG42_09790"/>
<protein>
    <submittedName>
        <fullName evidence="2">Tetratricopeptide repeat protein</fullName>
    </submittedName>
</protein>
<dbReference type="Gene3D" id="1.25.40.10">
    <property type="entry name" value="Tetratricopeptide repeat domain"/>
    <property type="match status" value="2"/>
</dbReference>
<keyword evidence="3" id="KW-1185">Reference proteome</keyword>
<reference evidence="2 3" key="1">
    <citation type="submission" date="2020-09" db="EMBL/GenBank/DDBJ databases">
        <title>A novel species.</title>
        <authorList>
            <person name="Gao J."/>
        </authorList>
    </citation>
    <scope>NUCLEOTIDE SEQUENCE [LARGE SCALE GENOMIC DNA]</scope>
    <source>
        <strain evidence="2 3">CRXT-Y-14</strain>
    </source>
</reference>
<feature type="compositionally biased region" description="Basic and acidic residues" evidence="1">
    <location>
        <begin position="888"/>
        <end position="903"/>
    </location>
</feature>
<feature type="region of interest" description="Disordered" evidence="1">
    <location>
        <begin position="880"/>
        <end position="903"/>
    </location>
</feature>
<dbReference type="SUPFAM" id="SSF48452">
    <property type="entry name" value="TPR-like"/>
    <property type="match status" value="2"/>
</dbReference>
<gene>
    <name evidence="2" type="ORF">IAG42_09790</name>
</gene>
<dbReference type="AlphaFoldDB" id="A0A7H1B586"/>